<keyword evidence="2" id="KW-0732">Signal</keyword>
<evidence type="ECO:0000313" key="3">
    <source>
        <dbReference type="EMBL" id="KAF9463952.1"/>
    </source>
</evidence>
<feature type="compositionally biased region" description="Pro residues" evidence="1">
    <location>
        <begin position="224"/>
        <end position="234"/>
    </location>
</feature>
<keyword evidence="4" id="KW-1185">Reference proteome</keyword>
<feature type="compositionally biased region" description="Low complexity" evidence="1">
    <location>
        <begin position="365"/>
        <end position="375"/>
    </location>
</feature>
<feature type="signal peptide" evidence="2">
    <location>
        <begin position="1"/>
        <end position="18"/>
    </location>
</feature>
<feature type="compositionally biased region" description="Polar residues" evidence="1">
    <location>
        <begin position="29"/>
        <end position="40"/>
    </location>
</feature>
<protein>
    <submittedName>
        <fullName evidence="3">Uncharacterized protein</fullName>
    </submittedName>
</protein>
<name>A0A9P5Y5I9_9AGAR</name>
<dbReference type="EMBL" id="MU150258">
    <property type="protein sequence ID" value="KAF9463952.1"/>
    <property type="molecule type" value="Genomic_DNA"/>
</dbReference>
<sequence length="386" mass="41643">MKCYTVFTIFFLASLGAAAPVDNGKVPAVSNSKAPSQQGVPPTKPLPGRTGIHTNDATRITTLYYGDDNLPEHMGHLQRNQAQYPHNRRPMSLAPNARENRKAALQLIQVGGKHPVSGFSRARDEKMPAMLNNLQHSTSTTVEYLPEYESRKEGGYTSAFKQTIQKGGPGAQGQLRPNPGWLPLHPGQQRGHEAPARLNSQKFRPGPSGDKKQVVSPPSRASTPSPPPSPPLPPSNSERAPAGPSRQSNLQPGRVVPAGHVWKPTVEKNTPSHVNAPAHLPGAEKRYPPRPQNHAHYAQQLMDKKAAEKQKQTGSQARPTTNDPKHAANLARFEKKFGPGKKGNGAGRANEAPPRVQANINNVQARPAPRPARAPQLGPKGVGKAR</sequence>
<dbReference type="Proteomes" id="UP000807353">
    <property type="component" value="Unassembled WGS sequence"/>
</dbReference>
<feature type="chain" id="PRO_5040109164" evidence="2">
    <location>
        <begin position="19"/>
        <end position="386"/>
    </location>
</feature>
<dbReference type="AlphaFoldDB" id="A0A9P5Y5I9"/>
<evidence type="ECO:0000313" key="4">
    <source>
        <dbReference type="Proteomes" id="UP000807353"/>
    </source>
</evidence>
<feature type="region of interest" description="Disordered" evidence="1">
    <location>
        <begin position="162"/>
        <end position="386"/>
    </location>
</feature>
<accession>A0A9P5Y5I9</accession>
<feature type="compositionally biased region" description="Polar residues" evidence="1">
    <location>
        <begin position="312"/>
        <end position="322"/>
    </location>
</feature>
<evidence type="ECO:0000256" key="2">
    <source>
        <dbReference type="SAM" id="SignalP"/>
    </source>
</evidence>
<feature type="compositionally biased region" description="Basic and acidic residues" evidence="1">
    <location>
        <begin position="302"/>
        <end position="311"/>
    </location>
</feature>
<dbReference type="OrthoDB" id="3043759at2759"/>
<evidence type="ECO:0000256" key="1">
    <source>
        <dbReference type="SAM" id="MobiDB-lite"/>
    </source>
</evidence>
<organism evidence="3 4">
    <name type="scientific">Collybia nuda</name>
    <dbReference type="NCBI Taxonomy" id="64659"/>
    <lineage>
        <taxon>Eukaryota</taxon>
        <taxon>Fungi</taxon>
        <taxon>Dikarya</taxon>
        <taxon>Basidiomycota</taxon>
        <taxon>Agaricomycotina</taxon>
        <taxon>Agaricomycetes</taxon>
        <taxon>Agaricomycetidae</taxon>
        <taxon>Agaricales</taxon>
        <taxon>Tricholomatineae</taxon>
        <taxon>Clitocybaceae</taxon>
        <taxon>Collybia</taxon>
    </lineage>
</organism>
<gene>
    <name evidence="3" type="ORF">BDZ94DRAFT_1321495</name>
</gene>
<comment type="caution">
    <text evidence="3">The sequence shown here is derived from an EMBL/GenBank/DDBJ whole genome shotgun (WGS) entry which is preliminary data.</text>
</comment>
<proteinExistence type="predicted"/>
<feature type="region of interest" description="Disordered" evidence="1">
    <location>
        <begin position="28"/>
        <end position="54"/>
    </location>
</feature>
<reference evidence="3" key="1">
    <citation type="submission" date="2020-11" db="EMBL/GenBank/DDBJ databases">
        <authorList>
            <consortium name="DOE Joint Genome Institute"/>
            <person name="Ahrendt S."/>
            <person name="Riley R."/>
            <person name="Andreopoulos W."/>
            <person name="Labutti K."/>
            <person name="Pangilinan J."/>
            <person name="Ruiz-Duenas F.J."/>
            <person name="Barrasa J.M."/>
            <person name="Sanchez-Garcia M."/>
            <person name="Camarero S."/>
            <person name="Miyauchi S."/>
            <person name="Serrano A."/>
            <person name="Linde D."/>
            <person name="Babiker R."/>
            <person name="Drula E."/>
            <person name="Ayuso-Fernandez I."/>
            <person name="Pacheco R."/>
            <person name="Padilla G."/>
            <person name="Ferreira P."/>
            <person name="Barriuso J."/>
            <person name="Kellner H."/>
            <person name="Castanera R."/>
            <person name="Alfaro M."/>
            <person name="Ramirez L."/>
            <person name="Pisabarro A.G."/>
            <person name="Kuo A."/>
            <person name="Tritt A."/>
            <person name="Lipzen A."/>
            <person name="He G."/>
            <person name="Yan M."/>
            <person name="Ng V."/>
            <person name="Cullen D."/>
            <person name="Martin F."/>
            <person name="Rosso M.-N."/>
            <person name="Henrissat B."/>
            <person name="Hibbett D."/>
            <person name="Martinez A.T."/>
            <person name="Grigoriev I.V."/>
        </authorList>
    </citation>
    <scope>NUCLEOTIDE SEQUENCE</scope>
    <source>
        <strain evidence="3">CBS 247.69</strain>
    </source>
</reference>